<sequence length="195" mass="22437">MNKHILLSFLFAQIIFIILLPVWSELTNYLHPIVMAVVWFLITFLFVFFVCWIKKIKIHLSKRILNIAIVFYALGLIILLFFRPGGSSYGSVNLIPLNTITYYLIGKVDFLIALYNLGANIGLFIPFGLYYRYVQKVASMKHLLLISLCTISVIEGLQFITKRGSLDIDDLILNVLGICLGYLLYPVFRKVLVFY</sequence>
<feature type="transmembrane region" description="Helical" evidence="1">
    <location>
        <begin position="64"/>
        <end position="82"/>
    </location>
</feature>
<dbReference type="EMBL" id="OBQC01000019">
    <property type="protein sequence ID" value="SOC44175.1"/>
    <property type="molecule type" value="Genomic_DNA"/>
</dbReference>
<feature type="transmembrane region" description="Helical" evidence="1">
    <location>
        <begin position="143"/>
        <end position="160"/>
    </location>
</feature>
<dbReference type="PANTHER" id="PTHR36834:SF1">
    <property type="entry name" value="INTEGRAL MEMBRANE PROTEIN"/>
    <property type="match status" value="1"/>
</dbReference>
<evidence type="ECO:0000313" key="3">
    <source>
        <dbReference type="EMBL" id="SOC44175.1"/>
    </source>
</evidence>
<dbReference type="OrthoDB" id="4822551at2"/>
<feature type="transmembrane region" description="Helical" evidence="1">
    <location>
        <begin position="29"/>
        <end position="52"/>
    </location>
</feature>
<feature type="transmembrane region" description="Helical" evidence="1">
    <location>
        <begin position="102"/>
        <end position="131"/>
    </location>
</feature>
<proteinExistence type="predicted"/>
<evidence type="ECO:0000256" key="1">
    <source>
        <dbReference type="SAM" id="Phobius"/>
    </source>
</evidence>
<gene>
    <name evidence="3" type="ORF">SAMN05877842_11937</name>
</gene>
<reference evidence="4" key="1">
    <citation type="submission" date="2017-08" db="EMBL/GenBank/DDBJ databases">
        <authorList>
            <person name="Varghese N."/>
            <person name="Submissions S."/>
        </authorList>
    </citation>
    <scope>NUCLEOTIDE SEQUENCE [LARGE SCALE GENOMIC DNA]</scope>
    <source>
        <strain evidence="4">JC23</strain>
    </source>
</reference>
<evidence type="ECO:0000313" key="4">
    <source>
        <dbReference type="Proteomes" id="UP000219252"/>
    </source>
</evidence>
<feature type="transmembrane region" description="Helical" evidence="1">
    <location>
        <begin position="5"/>
        <end position="23"/>
    </location>
</feature>
<dbReference type="Proteomes" id="UP000219252">
    <property type="component" value="Unassembled WGS sequence"/>
</dbReference>
<dbReference type="RefSeq" id="WP_097151038.1">
    <property type="nucleotide sequence ID" value="NZ_OBQC01000019.1"/>
</dbReference>
<dbReference type="Pfam" id="PF04892">
    <property type="entry name" value="VanZ"/>
    <property type="match status" value="1"/>
</dbReference>
<feature type="domain" description="VanZ-like" evidence="2">
    <location>
        <begin position="70"/>
        <end position="189"/>
    </location>
</feature>
<evidence type="ECO:0000259" key="2">
    <source>
        <dbReference type="Pfam" id="PF04892"/>
    </source>
</evidence>
<organism evidence="3 4">
    <name type="scientific">Ureibacillus acetophenoni</name>
    <dbReference type="NCBI Taxonomy" id="614649"/>
    <lineage>
        <taxon>Bacteria</taxon>
        <taxon>Bacillati</taxon>
        <taxon>Bacillota</taxon>
        <taxon>Bacilli</taxon>
        <taxon>Bacillales</taxon>
        <taxon>Caryophanaceae</taxon>
        <taxon>Ureibacillus</taxon>
    </lineage>
</organism>
<name>A0A285UQH7_9BACL</name>
<keyword evidence="1" id="KW-1133">Transmembrane helix</keyword>
<dbReference type="AlphaFoldDB" id="A0A285UQH7"/>
<dbReference type="PANTHER" id="PTHR36834">
    <property type="entry name" value="MEMBRANE PROTEIN-RELATED"/>
    <property type="match status" value="1"/>
</dbReference>
<dbReference type="InterPro" id="IPR053150">
    <property type="entry name" value="Teicoplanin_resist-assoc"/>
</dbReference>
<keyword evidence="4" id="KW-1185">Reference proteome</keyword>
<accession>A0A285UQH7</accession>
<keyword evidence="1" id="KW-0812">Transmembrane</keyword>
<dbReference type="InterPro" id="IPR006976">
    <property type="entry name" value="VanZ-like"/>
</dbReference>
<protein>
    <submittedName>
        <fullName evidence="3">Glycopeptide antibiotics resistance protein</fullName>
    </submittedName>
</protein>
<feature type="transmembrane region" description="Helical" evidence="1">
    <location>
        <begin position="172"/>
        <end position="188"/>
    </location>
</feature>
<keyword evidence="1" id="KW-0472">Membrane</keyword>